<comment type="caution">
    <text evidence="1">The sequence shown here is derived from an EMBL/GenBank/DDBJ whole genome shotgun (WGS) entry which is preliminary data.</text>
</comment>
<gene>
    <name evidence="1" type="ORF">IWW38_000097</name>
</gene>
<sequence>MIFSAGPTMRRAFATCSVQFRSPYPYVLAPVPSDPKASELFGVKFATKSQDPVEETTDPTTIIGWLKGDSVDLATVAVTDGTQIRPAQFVENQRFWPHVEQVFRLHAHEDPDLQAQAAFQKNGWMNISDLRNPPPAGRTGEPEDIVGCVLVENKVIKRGSFQPNPVHRPATSHGLFQLPKYLQARLVDQLARH</sequence>
<accession>A0ACC1MA12</accession>
<evidence type="ECO:0000313" key="2">
    <source>
        <dbReference type="Proteomes" id="UP001139981"/>
    </source>
</evidence>
<organism evidence="1 2">
    <name type="scientific">Coemansia aciculifera</name>
    <dbReference type="NCBI Taxonomy" id="417176"/>
    <lineage>
        <taxon>Eukaryota</taxon>
        <taxon>Fungi</taxon>
        <taxon>Fungi incertae sedis</taxon>
        <taxon>Zoopagomycota</taxon>
        <taxon>Kickxellomycotina</taxon>
        <taxon>Kickxellomycetes</taxon>
        <taxon>Kickxellales</taxon>
        <taxon>Kickxellaceae</taxon>
        <taxon>Coemansia</taxon>
    </lineage>
</organism>
<evidence type="ECO:0000313" key="1">
    <source>
        <dbReference type="EMBL" id="KAJ2901132.1"/>
    </source>
</evidence>
<dbReference type="EMBL" id="JANBVB010000001">
    <property type="protein sequence ID" value="KAJ2901132.1"/>
    <property type="molecule type" value="Genomic_DNA"/>
</dbReference>
<keyword evidence="2" id="KW-1185">Reference proteome</keyword>
<reference evidence="1" key="1">
    <citation type="submission" date="2022-07" db="EMBL/GenBank/DDBJ databases">
        <title>Phylogenomic reconstructions and comparative analyses of Kickxellomycotina fungi.</title>
        <authorList>
            <person name="Reynolds N.K."/>
            <person name="Stajich J.E."/>
            <person name="Barry K."/>
            <person name="Grigoriev I.V."/>
            <person name="Crous P."/>
            <person name="Smith M.E."/>
        </authorList>
    </citation>
    <scope>NUCLEOTIDE SEQUENCE</scope>
    <source>
        <strain evidence="1">CBS 190363</strain>
    </source>
</reference>
<protein>
    <submittedName>
        <fullName evidence="1">Uncharacterized protein</fullName>
    </submittedName>
</protein>
<name>A0ACC1MA12_9FUNG</name>
<proteinExistence type="predicted"/>
<dbReference type="Proteomes" id="UP001139981">
    <property type="component" value="Unassembled WGS sequence"/>
</dbReference>